<sequence>MTRQTAIKTEDYIREVVTIFFAQKRIIQRTFLIIAVFAVAVALFWPPTYAVRGEILIKGKKLEKSPETLENTQIRMFELTRQDLASEIEIVESNDVIENTIRLLREKQLLYTDVDLTADTMPALVKNIRSRLEASIKQDSHIIETTFTSRDPNEAHVVLRHLLIEYVNWRNSVFNPGQAVTFYETQVERFSQALRKNEDALIALAEQYMSPDPAKEIDNNLAIKKDLEQSLDRERTEWTKKELYVDFLEDALDSPDMRLFSSIDNQSITLLGEKLQSLVIERGNILRVYHESSDRVRGVDEQIAKTYETLRSEVAAYAETMRNEADILGDTIAAMETRLRDLSARNVELHTYLVESQRIHREIDLIRHSYETFSKRLEEARIQTSSDANALFSISIISWPFVSWEPVFPQPRLIIPLGLFVAMLTGLSLGFLREYFDHTFKKPEDGPKFAGLTTLFTIPRWKG</sequence>
<evidence type="ECO:0000256" key="2">
    <source>
        <dbReference type="ARBA" id="ARBA00022475"/>
    </source>
</evidence>
<dbReference type="RefSeq" id="WP_167940681.1">
    <property type="nucleotide sequence ID" value="NZ_JAATJA010000001.1"/>
</dbReference>
<comment type="caution">
    <text evidence="8">The sequence shown here is derived from an EMBL/GenBank/DDBJ whole genome shotgun (WGS) entry which is preliminary data.</text>
</comment>
<evidence type="ECO:0000313" key="9">
    <source>
        <dbReference type="Proteomes" id="UP000580856"/>
    </source>
</evidence>
<proteinExistence type="predicted"/>
<dbReference type="EMBL" id="JAATJA010000001">
    <property type="protein sequence ID" value="NJB67644.1"/>
    <property type="molecule type" value="Genomic_DNA"/>
</dbReference>
<protein>
    <submittedName>
        <fullName evidence="8">Uncharacterized protein involved in exopolysaccharide biosynthesis</fullName>
    </submittedName>
</protein>
<feature type="domain" description="Polysaccharide chain length determinant N-terminal" evidence="7">
    <location>
        <begin position="14"/>
        <end position="102"/>
    </location>
</feature>
<organism evidence="8 9">
    <name type="scientific">Desulfobaculum xiamenense</name>
    <dbReference type="NCBI Taxonomy" id="995050"/>
    <lineage>
        <taxon>Bacteria</taxon>
        <taxon>Pseudomonadati</taxon>
        <taxon>Thermodesulfobacteriota</taxon>
        <taxon>Desulfovibrionia</taxon>
        <taxon>Desulfovibrionales</taxon>
        <taxon>Desulfovibrionaceae</taxon>
        <taxon>Desulfobaculum</taxon>
    </lineage>
</organism>
<keyword evidence="3 6" id="KW-0812">Transmembrane</keyword>
<evidence type="ECO:0000259" key="7">
    <source>
        <dbReference type="Pfam" id="PF02706"/>
    </source>
</evidence>
<reference evidence="8 9" key="1">
    <citation type="submission" date="2020-03" db="EMBL/GenBank/DDBJ databases">
        <title>Genomic Encyclopedia of Type Strains, Phase IV (KMG-IV): sequencing the most valuable type-strain genomes for metagenomic binning, comparative biology and taxonomic classification.</title>
        <authorList>
            <person name="Goeker M."/>
        </authorList>
    </citation>
    <scope>NUCLEOTIDE SEQUENCE [LARGE SCALE GENOMIC DNA]</scope>
    <source>
        <strain evidence="8 9">DSM 24233</strain>
    </source>
</reference>
<dbReference type="PANTHER" id="PTHR32309:SF31">
    <property type="entry name" value="CAPSULAR EXOPOLYSACCHARIDE FAMILY"/>
    <property type="match status" value="1"/>
</dbReference>
<keyword evidence="5 6" id="KW-0472">Membrane</keyword>
<evidence type="ECO:0000256" key="1">
    <source>
        <dbReference type="ARBA" id="ARBA00004651"/>
    </source>
</evidence>
<evidence type="ECO:0000256" key="6">
    <source>
        <dbReference type="SAM" id="Phobius"/>
    </source>
</evidence>
<dbReference type="GO" id="GO:0005886">
    <property type="term" value="C:plasma membrane"/>
    <property type="evidence" value="ECO:0007669"/>
    <property type="project" value="UniProtKB-SubCell"/>
</dbReference>
<dbReference type="Pfam" id="PF02706">
    <property type="entry name" value="Wzz"/>
    <property type="match status" value="1"/>
</dbReference>
<feature type="transmembrane region" description="Helical" evidence="6">
    <location>
        <begin position="413"/>
        <end position="432"/>
    </location>
</feature>
<evidence type="ECO:0000256" key="5">
    <source>
        <dbReference type="ARBA" id="ARBA00023136"/>
    </source>
</evidence>
<dbReference type="InterPro" id="IPR003856">
    <property type="entry name" value="LPS_length_determ_N"/>
</dbReference>
<dbReference type="PANTHER" id="PTHR32309">
    <property type="entry name" value="TYROSINE-PROTEIN KINASE"/>
    <property type="match status" value="1"/>
</dbReference>
<evidence type="ECO:0000256" key="3">
    <source>
        <dbReference type="ARBA" id="ARBA00022692"/>
    </source>
</evidence>
<dbReference type="AlphaFoldDB" id="A0A846QR16"/>
<keyword evidence="2" id="KW-1003">Cell membrane</keyword>
<dbReference type="Proteomes" id="UP000580856">
    <property type="component" value="Unassembled WGS sequence"/>
</dbReference>
<feature type="transmembrane region" description="Helical" evidence="6">
    <location>
        <begin position="31"/>
        <end position="51"/>
    </location>
</feature>
<accession>A0A846QR16</accession>
<gene>
    <name evidence="8" type="ORF">GGQ74_001284</name>
</gene>
<evidence type="ECO:0000256" key="4">
    <source>
        <dbReference type="ARBA" id="ARBA00022989"/>
    </source>
</evidence>
<name>A0A846QR16_9BACT</name>
<keyword evidence="4 6" id="KW-1133">Transmembrane helix</keyword>
<evidence type="ECO:0000313" key="8">
    <source>
        <dbReference type="EMBL" id="NJB67644.1"/>
    </source>
</evidence>
<dbReference type="InterPro" id="IPR050445">
    <property type="entry name" value="Bact_polysacc_biosynth/exp"/>
</dbReference>
<keyword evidence="9" id="KW-1185">Reference proteome</keyword>
<comment type="subcellular location">
    <subcellularLocation>
        <location evidence="1">Cell membrane</location>
        <topology evidence="1">Multi-pass membrane protein</topology>
    </subcellularLocation>
</comment>